<gene>
    <name evidence="3" type="ORF">U9M48_039302</name>
</gene>
<reference evidence="3 4" key="1">
    <citation type="submission" date="2024-02" db="EMBL/GenBank/DDBJ databases">
        <title>High-quality chromosome-scale genome assembly of Pensacola bahiagrass (Paspalum notatum Flugge var. saurae).</title>
        <authorList>
            <person name="Vega J.M."/>
            <person name="Podio M."/>
            <person name="Orjuela J."/>
            <person name="Siena L.A."/>
            <person name="Pessino S.C."/>
            <person name="Combes M.C."/>
            <person name="Mariac C."/>
            <person name="Albertini E."/>
            <person name="Pupilli F."/>
            <person name="Ortiz J.P.A."/>
            <person name="Leblanc O."/>
        </authorList>
    </citation>
    <scope>NUCLEOTIDE SEQUENCE [LARGE SCALE GENOMIC DNA]</scope>
    <source>
        <strain evidence="3">R1</strain>
        <tissue evidence="3">Leaf</tissue>
    </source>
</reference>
<sequence length="362" mass="40825">MKMAAATPSSWEELPEDLLGLSCSCACRLSPTASASALCRPWRAGASAQRHKPLPPPLPWAVARPPRRQPGRPRWSSQPGLRRARRRRLLPEEPSLRPDLTLPLPKLALAVRRALDERTPRRYCPRSPLDLTPDPLVAVLVLEGNSVAVSACKQHDAITINLTKATDIVFLHGKLYALTDREVLSVIELGASLSDLKSTRRPAFRPCIVDDPEQQQIYTPCQRWQQKLYFDGAGTDSSYLVMRYLAESSGRLFMVRRWMSFPQNARLGDHDKTFRFDVLEADLTTIPRWRAWVIRHSSLAPNAPSGVQEDCIYFMHRVFDTPSKEFFGPCVNPLGDWCVQHEGREIFSFAARGCESMVLLVS</sequence>
<organism evidence="3 4">
    <name type="scientific">Paspalum notatum var. saurae</name>
    <dbReference type="NCBI Taxonomy" id="547442"/>
    <lineage>
        <taxon>Eukaryota</taxon>
        <taxon>Viridiplantae</taxon>
        <taxon>Streptophyta</taxon>
        <taxon>Embryophyta</taxon>
        <taxon>Tracheophyta</taxon>
        <taxon>Spermatophyta</taxon>
        <taxon>Magnoliopsida</taxon>
        <taxon>Liliopsida</taxon>
        <taxon>Poales</taxon>
        <taxon>Poaceae</taxon>
        <taxon>PACMAD clade</taxon>
        <taxon>Panicoideae</taxon>
        <taxon>Andropogonodae</taxon>
        <taxon>Paspaleae</taxon>
        <taxon>Paspalinae</taxon>
        <taxon>Paspalum</taxon>
    </lineage>
</organism>
<dbReference type="AlphaFoldDB" id="A0AAQ3UJD8"/>
<evidence type="ECO:0000256" key="1">
    <source>
        <dbReference type="SAM" id="MobiDB-lite"/>
    </source>
</evidence>
<accession>A0AAQ3UJD8</accession>
<name>A0AAQ3UJD8_PASNO</name>
<dbReference type="PANTHER" id="PTHR33110:SF143">
    <property type="entry name" value="F-BOX DOMAIN CONTAINING PROTEIN, EXPRESSED"/>
    <property type="match status" value="1"/>
</dbReference>
<evidence type="ECO:0000313" key="3">
    <source>
        <dbReference type="EMBL" id="WVZ93314.1"/>
    </source>
</evidence>
<feature type="compositionally biased region" description="Low complexity" evidence="1">
    <location>
        <begin position="72"/>
        <end position="81"/>
    </location>
</feature>
<dbReference type="EMBL" id="CP144753">
    <property type="protein sequence ID" value="WVZ93314.1"/>
    <property type="molecule type" value="Genomic_DNA"/>
</dbReference>
<dbReference type="PANTHER" id="PTHR33110">
    <property type="entry name" value="F-BOX/KELCH-REPEAT PROTEIN-RELATED"/>
    <property type="match status" value="1"/>
</dbReference>
<keyword evidence="4" id="KW-1185">Reference proteome</keyword>
<feature type="domain" description="KIB1-4 beta-propeller" evidence="2">
    <location>
        <begin position="131"/>
        <end position="320"/>
    </location>
</feature>
<dbReference type="Pfam" id="PF03478">
    <property type="entry name" value="Beta-prop_KIB1-4"/>
    <property type="match status" value="1"/>
</dbReference>
<protein>
    <recommendedName>
        <fullName evidence="2">KIB1-4 beta-propeller domain-containing protein</fullName>
    </recommendedName>
</protein>
<dbReference type="InterPro" id="IPR005174">
    <property type="entry name" value="KIB1-4_b-propeller"/>
</dbReference>
<dbReference type="Proteomes" id="UP001341281">
    <property type="component" value="Chromosome 09"/>
</dbReference>
<evidence type="ECO:0000259" key="2">
    <source>
        <dbReference type="Pfam" id="PF03478"/>
    </source>
</evidence>
<feature type="region of interest" description="Disordered" evidence="1">
    <location>
        <begin position="46"/>
        <end position="95"/>
    </location>
</feature>
<proteinExistence type="predicted"/>
<evidence type="ECO:0000313" key="4">
    <source>
        <dbReference type="Proteomes" id="UP001341281"/>
    </source>
</evidence>